<keyword evidence="3" id="KW-0245">EGF-like domain</keyword>
<dbReference type="Gene3D" id="2.10.25.10">
    <property type="entry name" value="Laminin"/>
    <property type="match status" value="1"/>
</dbReference>
<dbReference type="PROSITE" id="PS51034">
    <property type="entry name" value="ZP_2"/>
    <property type="match status" value="1"/>
</dbReference>
<dbReference type="EMBL" id="MU826379">
    <property type="protein sequence ID" value="KAJ7377442.1"/>
    <property type="molecule type" value="Genomic_DNA"/>
</dbReference>
<name>A0A9X0CVD2_9CNID</name>
<dbReference type="CDD" id="cd00054">
    <property type="entry name" value="EGF_CA"/>
    <property type="match status" value="1"/>
</dbReference>
<comment type="caution">
    <text evidence="8">The sequence shown here is derived from an EMBL/GenBank/DDBJ whole genome shotgun (WGS) entry which is preliminary data.</text>
</comment>
<dbReference type="InterPro" id="IPR042235">
    <property type="entry name" value="ZP-C_dom"/>
</dbReference>
<keyword evidence="5" id="KW-0812">Transmembrane</keyword>
<keyword evidence="9" id="KW-1185">Reference proteome</keyword>
<dbReference type="Pfam" id="PF00100">
    <property type="entry name" value="Zona_pellucida"/>
    <property type="match status" value="1"/>
</dbReference>
<sequence>MVAQQSIVGGGNNWYARHDLGIYSRLTLADTEYHCTDFSVNEDWSQGENTFNYTFPDEGPWLISYSGCCWISLTNGGNGNWLLSTTVNLTIRQDNGKINSSPISATSPIVRIQRGCPRTISIPAEDSDGDKVRCRWSNGSQIECGGICHGFYSGTLDEEKCTLRLHSNAALGWHAVAITLEDFPASTTNFQMATPLSHVSLQFLVHVAPSSGPCSRAPVLTGQSPDDGSCEEVPDGDTFYSIVEAKHIDSSRRIAEIVTVTPLYMHLTSLLNYTDHVGDSVYYKNVSWNPKLSQKGRHIFCFKAIDEYGMESDERCITILVGSNNTPKPILSSRAPVIPRLSWPWGFGYVDFNIAFDQQIKRPRHSKFIQIILEDHVIYKLDTRSSSDVTINQAGSLTLQFRVPQVVLSMQGNYSITLDRGAVVGLGCTSDGPPSPAISSKESWTFDVGVCAKGTFIGHSSYYCNDVDECSNLPSILSHKKRSHWYWPYSYSSQESYSNLRTTDITPSSASYSATPSATSMTTTQESYSNLRTTDITPSSAFSAAIASTVLASANYSAMPSATSMTTTQELRSSISTSSQATPAMYSSPKMLISTNINECATQNGGCTHLCINTPGSHYCKCPGGTTVGFDNKTCHEPGINVKCADETMFIFLERTSFQGFDPSKLTLLYPSCRASHNATHITLQTSLNDCGTTHSESEDTITFYNRVQSTQFSPGNVIKREQKRVNYVLLQLWTEGIRGYGNFTFTMDLYKTQKYHTPYSRYDYPITVNQQDQLFIQIAVKSNQSNLVVFIDTCKATPSSDPYSVPQYIFMRRGCSLDTTLKYSYSISSEQRFSIQAFSFIEEHPVVHFHCEVLACHRNTGSSRCLQGCSRNRGRRDEEPGSESTQVYELYSGPIKFKKRSNGKLDKQAEGETNTATIAAVASAGGVCLLVAIALAVVVIKVKKRFKGALADRNKVYPMEQFRKCVKEENDNGGFSQNDAEVNGSGEQNIDITASA</sequence>
<dbReference type="PANTHER" id="PTHR14002">
    <property type="entry name" value="ENDOGLIN/TGF-BETA RECEPTOR TYPE III"/>
    <property type="match status" value="1"/>
</dbReference>
<dbReference type="OrthoDB" id="5977797at2759"/>
<dbReference type="PANTHER" id="PTHR14002:SF43">
    <property type="entry name" value="DELTA-LIKE PROTEIN"/>
    <property type="match status" value="1"/>
</dbReference>
<feature type="transmembrane region" description="Helical" evidence="5">
    <location>
        <begin position="919"/>
        <end position="941"/>
    </location>
</feature>
<dbReference type="SMART" id="SM00179">
    <property type="entry name" value="EGF_CA"/>
    <property type="match status" value="1"/>
</dbReference>
<evidence type="ECO:0000313" key="8">
    <source>
        <dbReference type="EMBL" id="KAJ7377442.1"/>
    </source>
</evidence>
<evidence type="ECO:0000256" key="3">
    <source>
        <dbReference type="PROSITE-ProRule" id="PRU00076"/>
    </source>
</evidence>
<evidence type="ECO:0000256" key="4">
    <source>
        <dbReference type="SAM" id="MobiDB-lite"/>
    </source>
</evidence>
<dbReference type="InterPro" id="IPR001881">
    <property type="entry name" value="EGF-like_Ca-bd_dom"/>
</dbReference>
<dbReference type="SUPFAM" id="SSF57196">
    <property type="entry name" value="EGF/Laminin"/>
    <property type="match status" value="1"/>
</dbReference>
<keyword evidence="2" id="KW-1015">Disulfide bond</keyword>
<reference evidence="8" key="1">
    <citation type="submission" date="2023-01" db="EMBL/GenBank/DDBJ databases">
        <title>Genome assembly of the deep-sea coral Lophelia pertusa.</title>
        <authorList>
            <person name="Herrera S."/>
            <person name="Cordes E."/>
        </authorList>
    </citation>
    <scope>NUCLEOTIDE SEQUENCE</scope>
    <source>
        <strain evidence="8">USNM1676648</strain>
        <tissue evidence="8">Polyp</tissue>
    </source>
</reference>
<feature type="region of interest" description="Disordered" evidence="4">
    <location>
        <begin position="974"/>
        <end position="997"/>
    </location>
</feature>
<evidence type="ECO:0000256" key="5">
    <source>
        <dbReference type="SAM" id="Phobius"/>
    </source>
</evidence>
<dbReference type="InterPro" id="IPR001507">
    <property type="entry name" value="ZP_dom"/>
</dbReference>
<evidence type="ECO:0000259" key="6">
    <source>
        <dbReference type="PROSITE" id="PS50026"/>
    </source>
</evidence>
<dbReference type="Gene3D" id="2.60.40.3210">
    <property type="entry name" value="Zona pellucida, ZP-N domain"/>
    <property type="match status" value="1"/>
</dbReference>
<keyword evidence="1" id="KW-0732">Signal</keyword>
<evidence type="ECO:0000259" key="7">
    <source>
        <dbReference type="PROSITE" id="PS51034"/>
    </source>
</evidence>
<organism evidence="8 9">
    <name type="scientific">Desmophyllum pertusum</name>
    <dbReference type="NCBI Taxonomy" id="174260"/>
    <lineage>
        <taxon>Eukaryota</taxon>
        <taxon>Metazoa</taxon>
        <taxon>Cnidaria</taxon>
        <taxon>Anthozoa</taxon>
        <taxon>Hexacorallia</taxon>
        <taxon>Scleractinia</taxon>
        <taxon>Caryophylliina</taxon>
        <taxon>Caryophylliidae</taxon>
        <taxon>Desmophyllum</taxon>
    </lineage>
</organism>
<dbReference type="SMART" id="SM00241">
    <property type="entry name" value="ZP"/>
    <property type="match status" value="1"/>
</dbReference>
<dbReference type="PROSITE" id="PS50026">
    <property type="entry name" value="EGF_3"/>
    <property type="match status" value="1"/>
</dbReference>
<dbReference type="Pfam" id="PF23344">
    <property type="entry name" value="ZP-N"/>
    <property type="match status" value="1"/>
</dbReference>
<dbReference type="InterPro" id="IPR000742">
    <property type="entry name" value="EGF"/>
</dbReference>
<protein>
    <submittedName>
        <fullName evidence="8">Uncharacterized protein</fullName>
    </submittedName>
</protein>
<dbReference type="Proteomes" id="UP001163046">
    <property type="component" value="Unassembled WGS sequence"/>
</dbReference>
<evidence type="ECO:0000313" key="9">
    <source>
        <dbReference type="Proteomes" id="UP001163046"/>
    </source>
</evidence>
<dbReference type="Gene3D" id="2.60.40.4100">
    <property type="entry name" value="Zona pellucida, ZP-C domain"/>
    <property type="match status" value="1"/>
</dbReference>
<proteinExistence type="predicted"/>
<keyword evidence="5" id="KW-0472">Membrane</keyword>
<dbReference type="GO" id="GO:0005509">
    <property type="term" value="F:calcium ion binding"/>
    <property type="evidence" value="ECO:0007669"/>
    <property type="project" value="InterPro"/>
</dbReference>
<dbReference type="Pfam" id="PF14670">
    <property type="entry name" value="FXa_inhibition"/>
    <property type="match status" value="1"/>
</dbReference>
<dbReference type="InterPro" id="IPR055355">
    <property type="entry name" value="ZP-C"/>
</dbReference>
<feature type="domain" description="ZP" evidence="7">
    <location>
        <begin position="643"/>
        <end position="873"/>
    </location>
</feature>
<keyword evidence="5" id="KW-1133">Transmembrane helix</keyword>
<feature type="domain" description="EGF-like" evidence="6">
    <location>
        <begin position="596"/>
        <end position="636"/>
    </location>
</feature>
<dbReference type="AlphaFoldDB" id="A0A9X0CVD2"/>
<evidence type="ECO:0000256" key="2">
    <source>
        <dbReference type="ARBA" id="ARBA00023157"/>
    </source>
</evidence>
<gene>
    <name evidence="8" type="ORF">OS493_029345</name>
</gene>
<accession>A0A9X0CVD2</accession>
<dbReference type="InterPro" id="IPR055356">
    <property type="entry name" value="ZP-N"/>
</dbReference>
<evidence type="ECO:0000256" key="1">
    <source>
        <dbReference type="ARBA" id="ARBA00022729"/>
    </source>
</evidence>
<comment type="caution">
    <text evidence="3">Lacks conserved residue(s) required for the propagation of feature annotation.</text>
</comment>